<evidence type="ECO:0000256" key="3">
    <source>
        <dbReference type="PROSITE-ProRule" id="PRU01091"/>
    </source>
</evidence>
<dbReference type="Proteomes" id="UP000572051">
    <property type="component" value="Unassembled WGS sequence"/>
</dbReference>
<dbReference type="InterPro" id="IPR058852">
    <property type="entry name" value="HTH_77"/>
</dbReference>
<dbReference type="Pfam" id="PF03704">
    <property type="entry name" value="BTAD"/>
    <property type="match status" value="1"/>
</dbReference>
<comment type="caution">
    <text evidence="6">The sequence shown here is derived from an EMBL/GenBank/DDBJ whole genome shotgun (WGS) entry which is preliminary data.</text>
</comment>
<dbReference type="SMART" id="SM01043">
    <property type="entry name" value="BTAD"/>
    <property type="match status" value="1"/>
</dbReference>
<evidence type="ECO:0000256" key="4">
    <source>
        <dbReference type="SAM" id="MobiDB-lite"/>
    </source>
</evidence>
<dbReference type="Gene3D" id="3.40.50.300">
    <property type="entry name" value="P-loop containing nucleotide triphosphate hydrolases"/>
    <property type="match status" value="1"/>
</dbReference>
<dbReference type="InterPro" id="IPR016032">
    <property type="entry name" value="Sig_transdc_resp-reg_C-effctor"/>
</dbReference>
<feature type="domain" description="OmpR/PhoB-type" evidence="5">
    <location>
        <begin position="1"/>
        <end position="91"/>
    </location>
</feature>
<evidence type="ECO:0000313" key="7">
    <source>
        <dbReference type="Proteomes" id="UP000572051"/>
    </source>
</evidence>
<name>A0A7Z0ESL5_9ACTN</name>
<protein>
    <submittedName>
        <fullName evidence="6">Putative ATPase/DNA-binding SARP family transcriptional activator</fullName>
    </submittedName>
</protein>
<keyword evidence="7" id="KW-1185">Reference proteome</keyword>
<dbReference type="Gene3D" id="1.10.10.10">
    <property type="entry name" value="Winged helix-like DNA-binding domain superfamily/Winged helix DNA-binding domain"/>
    <property type="match status" value="1"/>
</dbReference>
<feature type="compositionally biased region" description="Low complexity" evidence="4">
    <location>
        <begin position="260"/>
        <end position="276"/>
    </location>
</feature>
<organism evidence="6 7">
    <name type="scientific">Nocardiopsis aegyptia</name>
    <dbReference type="NCBI Taxonomy" id="220378"/>
    <lineage>
        <taxon>Bacteria</taxon>
        <taxon>Bacillati</taxon>
        <taxon>Actinomycetota</taxon>
        <taxon>Actinomycetes</taxon>
        <taxon>Streptosporangiales</taxon>
        <taxon>Nocardiopsidaceae</taxon>
        <taxon>Nocardiopsis</taxon>
    </lineage>
</organism>
<feature type="DNA-binding region" description="OmpR/PhoB-type" evidence="3">
    <location>
        <begin position="1"/>
        <end position="91"/>
    </location>
</feature>
<evidence type="ECO:0000256" key="2">
    <source>
        <dbReference type="ARBA" id="ARBA00023125"/>
    </source>
</evidence>
<dbReference type="AlphaFoldDB" id="A0A7Z0ESL5"/>
<dbReference type="InterPro" id="IPR027417">
    <property type="entry name" value="P-loop_NTPase"/>
</dbReference>
<dbReference type="EMBL" id="JACCFS010000001">
    <property type="protein sequence ID" value="NYJ37507.1"/>
    <property type="molecule type" value="Genomic_DNA"/>
</dbReference>
<dbReference type="PANTHER" id="PTHR47691:SF3">
    <property type="entry name" value="HTH-TYPE TRANSCRIPTIONAL REGULATOR RV0890C-RELATED"/>
    <property type="match status" value="1"/>
</dbReference>
<dbReference type="PROSITE" id="PS51755">
    <property type="entry name" value="OMPR_PHOB"/>
    <property type="match status" value="1"/>
</dbReference>
<dbReference type="Pfam" id="PF00486">
    <property type="entry name" value="Trans_reg_C"/>
    <property type="match status" value="1"/>
</dbReference>
<comment type="similarity">
    <text evidence="1">Belongs to the AfsR/DnrI/RedD regulatory family.</text>
</comment>
<dbReference type="PANTHER" id="PTHR47691">
    <property type="entry name" value="REGULATOR-RELATED"/>
    <property type="match status" value="1"/>
</dbReference>
<dbReference type="InterPro" id="IPR001867">
    <property type="entry name" value="OmpR/PhoB-type_DNA-bd"/>
</dbReference>
<dbReference type="PRINTS" id="PR00364">
    <property type="entry name" value="DISEASERSIST"/>
</dbReference>
<dbReference type="RefSeq" id="WP_179828268.1">
    <property type="nucleotide sequence ID" value="NZ_JACCFS010000001.1"/>
</dbReference>
<evidence type="ECO:0000256" key="1">
    <source>
        <dbReference type="ARBA" id="ARBA00005820"/>
    </source>
</evidence>
<proteinExistence type="inferred from homology"/>
<evidence type="ECO:0000313" key="6">
    <source>
        <dbReference type="EMBL" id="NYJ37507.1"/>
    </source>
</evidence>
<keyword evidence="2 3" id="KW-0238">DNA-binding</keyword>
<dbReference type="CDD" id="cd15831">
    <property type="entry name" value="BTAD"/>
    <property type="match status" value="1"/>
</dbReference>
<dbReference type="InterPro" id="IPR011990">
    <property type="entry name" value="TPR-like_helical_dom_sf"/>
</dbReference>
<accession>A0A7Z0ESL5</accession>
<dbReference type="SUPFAM" id="SSF46894">
    <property type="entry name" value="C-terminal effector domain of the bipartite response regulators"/>
    <property type="match status" value="1"/>
</dbReference>
<dbReference type="Gene3D" id="1.25.40.10">
    <property type="entry name" value="Tetratricopeptide repeat domain"/>
    <property type="match status" value="2"/>
</dbReference>
<evidence type="ECO:0000259" key="5">
    <source>
        <dbReference type="PROSITE" id="PS51755"/>
    </source>
</evidence>
<reference evidence="6 7" key="1">
    <citation type="submission" date="2020-07" db="EMBL/GenBank/DDBJ databases">
        <title>Sequencing the genomes of 1000 actinobacteria strains.</title>
        <authorList>
            <person name="Klenk H.-P."/>
        </authorList>
    </citation>
    <scope>NUCLEOTIDE SEQUENCE [LARGE SCALE GENOMIC DNA]</scope>
    <source>
        <strain evidence="6 7">DSM 44442</strain>
    </source>
</reference>
<dbReference type="GO" id="GO:0006355">
    <property type="term" value="P:regulation of DNA-templated transcription"/>
    <property type="evidence" value="ECO:0007669"/>
    <property type="project" value="InterPro"/>
</dbReference>
<dbReference type="SUPFAM" id="SSF48452">
    <property type="entry name" value="TPR-like"/>
    <property type="match status" value="2"/>
</dbReference>
<gene>
    <name evidence="6" type="ORF">HNR10_005388</name>
</gene>
<dbReference type="GO" id="GO:0003677">
    <property type="term" value="F:DNA binding"/>
    <property type="evidence" value="ECO:0007669"/>
    <property type="project" value="UniProtKB-UniRule"/>
</dbReference>
<dbReference type="InterPro" id="IPR005158">
    <property type="entry name" value="BTAD"/>
</dbReference>
<dbReference type="GO" id="GO:0000160">
    <property type="term" value="P:phosphorelay signal transduction system"/>
    <property type="evidence" value="ECO:0007669"/>
    <property type="project" value="InterPro"/>
</dbReference>
<sequence>MRFSILGPLHVHDGSGRPVSVGGARLRTLLALLLLRPGQRVATETLVDAIWGESAPAATGNALQALVSRLRRVLGEEAEIHGDASGYRLEIGPGQVDLAEFEALTRRGRARLAAGRPAEAITCLGGALALWRGPALPDLTARGVAEDTALRLNETHRMVREEYLAALVALGRHAEALPEAEALTSAEPRRERPVELLMRALAGTGRTADAVAAYDSFRARLADDLGLDPSARLQDVHLRLLRGELSAAEPVIAEPMVPAPAPAASSAAPTASVEPAGPTGPGSVLGDADTEEGRAEPPQLHLPSTLTSFVPRETEVDTAVALLAQGRLVTLTGPGGAGKTRLAIETAATLAARAPGLLSRGGWFVGLAPITSGADVLDAIALAMDLREHAVMRARANTAPSSPAERLASFLGDRSALIVVDNCEHLVEEVARAVEPLLAQCPGLRILATSREPLGVPGERLLTVPSLALPPEEAGVDQAVASPAVVLFTERAQAVSPGFAVTRGNVAHVVRITRELDGMPLALELAAARMRTMAPAQLAARLSDRFRLLTGGSRSALPRHRTLRAVVDWSWELLDEAERRLLRRLSIFSGGATLDAVERVCADPGAAGTVGSQDAWTVLFALVDKSLVIADTATREDAPPRYRQLETVRAYALEHLVRSGEEERVRDAHARYVRDLWRDADSLLRGPRQIETLARLGVEADNFGPAVRWAVERRDVGLALDLVEYGQWYWTLDGSWRQLSRWSRPVLALTGDRAPEGRAIAFACAQFNLAADTGTSQDAAAVHVRRALRTLEEAGERAEYHPMLVYGLVYQAVFDDGAVEAMERLERAVEQPDPWMGATVRLLLALVDSLYGRADRAMASITAALEGYRACADLWGQCQAVLQMVEAVRYEDLDRCLELLDEGLEKAGRAGLSGNVAAFRLRRAQVRTETGDLEDAREDLDALLGTDIAIEDEHMIMLRMAEASWQCAQGETGRARDVLDAAEPLVAGLGGFAPLYVEPVVRSMSALIAWTEGDTGRAWRDAAAAWWAGAHGVGPVGAEVLDTFAVMLAEDEPGRAVTLLGSSAVLRGVPDTATPRVVRAREQCRRALGGAEYEDLLEQAGRTDAKAVRTQVGAWLARLLPDTVPEGGPE</sequence>
<dbReference type="InterPro" id="IPR036388">
    <property type="entry name" value="WH-like_DNA-bd_sf"/>
</dbReference>
<dbReference type="Pfam" id="PF25872">
    <property type="entry name" value="HTH_77"/>
    <property type="match status" value="1"/>
</dbReference>
<dbReference type="SUPFAM" id="SSF52540">
    <property type="entry name" value="P-loop containing nucleoside triphosphate hydrolases"/>
    <property type="match status" value="1"/>
</dbReference>
<dbReference type="SMART" id="SM00862">
    <property type="entry name" value="Trans_reg_C"/>
    <property type="match status" value="1"/>
</dbReference>
<feature type="region of interest" description="Disordered" evidence="4">
    <location>
        <begin position="260"/>
        <end position="303"/>
    </location>
</feature>